<evidence type="ECO:0000313" key="3">
    <source>
        <dbReference type="EMBL" id="NJB72415.1"/>
    </source>
</evidence>
<evidence type="ECO:0000313" key="4">
    <source>
        <dbReference type="Proteomes" id="UP000590442"/>
    </source>
</evidence>
<dbReference type="SUPFAM" id="SSF52833">
    <property type="entry name" value="Thioredoxin-like"/>
    <property type="match status" value="2"/>
</dbReference>
<dbReference type="InterPro" id="IPR013766">
    <property type="entry name" value="Thioredoxin_domain"/>
</dbReference>
<dbReference type="AlphaFoldDB" id="A0A846R370"/>
<sequence>MKRLLVFLALISFISCNQKKKDVEDTVTEELEEVAVHKEEHETPKPIEPGTKAPEFNLPGVDGKNYSLSDFDEHETLVILFTCNHCPTAQAYEDKFIKIVDDYKDKGIGFVAISPNADDAVSLSELGYSDMGDSLEEMTLRAQQKKYNFPYLYDGKTQDAALAYGPLATPHVFVFDKSRTLIYSGRIDDTENPYIAPKTTDLINTLDAIIGGNEVPVAKTKTFGCSIKWSWKDEWAKQQLAEWAKEPVALNDANLDEIGGLFKNGSGKLRLINVWATWCGPCIMEMPDLISINRMYRDRDFELITISADKIGRKEKALEILTKKEASATNYIYSGEDIYDLIEVVDPEWQGSLPYTALVASDGDVLYKVEGTFDPPALKLAIVEHLGRFYADNE</sequence>
<dbReference type="EMBL" id="JAATJJ010000002">
    <property type="protein sequence ID" value="NJB72415.1"/>
    <property type="molecule type" value="Genomic_DNA"/>
</dbReference>
<dbReference type="PROSITE" id="PS51352">
    <property type="entry name" value="THIOREDOXIN_2"/>
    <property type="match status" value="2"/>
</dbReference>
<dbReference type="InterPro" id="IPR013740">
    <property type="entry name" value="Redoxin"/>
</dbReference>
<comment type="caution">
    <text evidence="3">The sequence shown here is derived from an EMBL/GenBank/DDBJ whole genome shotgun (WGS) entry which is preliminary data.</text>
</comment>
<feature type="domain" description="Thioredoxin" evidence="2">
    <location>
        <begin position="239"/>
        <end position="388"/>
    </location>
</feature>
<accession>A0A846R370</accession>
<gene>
    <name evidence="3" type="ORF">GGR42_002906</name>
</gene>
<dbReference type="InterPro" id="IPR047262">
    <property type="entry name" value="PRX-like1"/>
</dbReference>
<dbReference type="PANTHER" id="PTHR43640">
    <property type="entry name" value="OS07G0260300 PROTEIN"/>
    <property type="match status" value="1"/>
</dbReference>
<reference evidence="3 4" key="1">
    <citation type="submission" date="2020-03" db="EMBL/GenBank/DDBJ databases">
        <title>Genomic Encyclopedia of Type Strains, Phase IV (KMG-IV): sequencing the most valuable type-strain genomes for metagenomic binning, comparative biology and taxonomic classification.</title>
        <authorList>
            <person name="Goeker M."/>
        </authorList>
    </citation>
    <scope>NUCLEOTIDE SEQUENCE [LARGE SCALE GENOMIC DNA]</scope>
    <source>
        <strain evidence="3 4">DSM 29762</strain>
    </source>
</reference>
<evidence type="ECO:0000259" key="2">
    <source>
        <dbReference type="PROSITE" id="PS51352"/>
    </source>
</evidence>
<proteinExistence type="predicted"/>
<dbReference type="PANTHER" id="PTHR43640:SF1">
    <property type="entry name" value="THIOREDOXIN-DEPENDENT PEROXIREDOXIN"/>
    <property type="match status" value="1"/>
</dbReference>
<dbReference type="GO" id="GO:0016853">
    <property type="term" value="F:isomerase activity"/>
    <property type="evidence" value="ECO:0007669"/>
    <property type="project" value="UniProtKB-KW"/>
</dbReference>
<dbReference type="GO" id="GO:0016209">
    <property type="term" value="F:antioxidant activity"/>
    <property type="evidence" value="ECO:0007669"/>
    <property type="project" value="InterPro"/>
</dbReference>
<evidence type="ECO:0000256" key="1">
    <source>
        <dbReference type="SAM" id="MobiDB-lite"/>
    </source>
</evidence>
<keyword evidence="3" id="KW-0413">Isomerase</keyword>
<dbReference type="Pfam" id="PF08534">
    <property type="entry name" value="Redoxin"/>
    <property type="match status" value="1"/>
</dbReference>
<name>A0A846R370_9FLAO</name>
<dbReference type="Gene3D" id="3.40.30.10">
    <property type="entry name" value="Glutaredoxin"/>
    <property type="match status" value="2"/>
</dbReference>
<dbReference type="Proteomes" id="UP000590442">
    <property type="component" value="Unassembled WGS sequence"/>
</dbReference>
<dbReference type="CDD" id="cd02966">
    <property type="entry name" value="TlpA_like_family"/>
    <property type="match status" value="1"/>
</dbReference>
<feature type="domain" description="Thioredoxin" evidence="2">
    <location>
        <begin position="47"/>
        <end position="211"/>
    </location>
</feature>
<dbReference type="CDD" id="cd02969">
    <property type="entry name" value="PRX_like1"/>
    <property type="match status" value="1"/>
</dbReference>
<feature type="region of interest" description="Disordered" evidence="1">
    <location>
        <begin position="37"/>
        <end position="56"/>
    </location>
</feature>
<protein>
    <submittedName>
        <fullName evidence="3">Thiol-disulfide isomerase/thioredoxin</fullName>
    </submittedName>
</protein>
<organism evidence="3 4">
    <name type="scientific">Saonia flava</name>
    <dbReference type="NCBI Taxonomy" id="523696"/>
    <lineage>
        <taxon>Bacteria</taxon>
        <taxon>Pseudomonadati</taxon>
        <taxon>Bacteroidota</taxon>
        <taxon>Flavobacteriia</taxon>
        <taxon>Flavobacteriales</taxon>
        <taxon>Flavobacteriaceae</taxon>
        <taxon>Saonia</taxon>
    </lineage>
</organism>
<dbReference type="Pfam" id="PF00578">
    <property type="entry name" value="AhpC-TSA"/>
    <property type="match status" value="1"/>
</dbReference>
<dbReference type="InterPro" id="IPR036249">
    <property type="entry name" value="Thioredoxin-like_sf"/>
</dbReference>
<dbReference type="PROSITE" id="PS51257">
    <property type="entry name" value="PROKAR_LIPOPROTEIN"/>
    <property type="match status" value="1"/>
</dbReference>
<dbReference type="GO" id="GO:0016491">
    <property type="term" value="F:oxidoreductase activity"/>
    <property type="evidence" value="ECO:0007669"/>
    <property type="project" value="InterPro"/>
</dbReference>
<dbReference type="RefSeq" id="WP_167965397.1">
    <property type="nucleotide sequence ID" value="NZ_JAATJJ010000002.1"/>
</dbReference>
<keyword evidence="4" id="KW-1185">Reference proteome</keyword>
<dbReference type="InterPro" id="IPR000866">
    <property type="entry name" value="AhpC/TSA"/>
</dbReference>